<evidence type="ECO:0000313" key="3">
    <source>
        <dbReference type="Proteomes" id="UP000178023"/>
    </source>
</evidence>
<dbReference type="AlphaFoldDB" id="A0A1F8F4L6"/>
<evidence type="ECO:0000313" key="2">
    <source>
        <dbReference type="EMBL" id="OGN08095.1"/>
    </source>
</evidence>
<proteinExistence type="predicted"/>
<comment type="caution">
    <text evidence="2">The sequence shown here is derived from an EMBL/GenBank/DDBJ whole genome shotgun (WGS) entry which is preliminary data.</text>
</comment>
<dbReference type="Proteomes" id="UP000178023">
    <property type="component" value="Unassembled WGS sequence"/>
</dbReference>
<protein>
    <submittedName>
        <fullName evidence="2">Uncharacterized protein</fullName>
    </submittedName>
</protein>
<accession>A0A1F8F4L6</accession>
<name>A0A1F8F4L6_9BACT</name>
<evidence type="ECO:0000256" key="1">
    <source>
        <dbReference type="SAM" id="MobiDB-lite"/>
    </source>
</evidence>
<organism evidence="2 3">
    <name type="scientific">Candidatus Yanofskybacteria bacterium RIFCSPHIGHO2_01_FULL_45_42</name>
    <dbReference type="NCBI Taxonomy" id="1802671"/>
    <lineage>
        <taxon>Bacteria</taxon>
        <taxon>Candidatus Yanofskyibacteriota</taxon>
    </lineage>
</organism>
<sequence>MDRHQDYETTGSISHGKGPAGGQADGQAGTWMGPPRFRGAGLRGLQGLPQRRVLLFQDSGDLRDFGRGVYGLVLPWYSPF</sequence>
<reference evidence="2 3" key="1">
    <citation type="journal article" date="2016" name="Nat. Commun.">
        <title>Thousands of microbial genomes shed light on interconnected biogeochemical processes in an aquifer system.</title>
        <authorList>
            <person name="Anantharaman K."/>
            <person name="Brown C.T."/>
            <person name="Hug L.A."/>
            <person name="Sharon I."/>
            <person name="Castelle C.J."/>
            <person name="Probst A.J."/>
            <person name="Thomas B.C."/>
            <person name="Singh A."/>
            <person name="Wilkins M.J."/>
            <person name="Karaoz U."/>
            <person name="Brodie E.L."/>
            <person name="Williams K.H."/>
            <person name="Hubbard S.S."/>
            <person name="Banfield J.F."/>
        </authorList>
    </citation>
    <scope>NUCLEOTIDE SEQUENCE [LARGE SCALE GENOMIC DNA]</scope>
</reference>
<gene>
    <name evidence="2" type="ORF">A2750_01435</name>
</gene>
<feature type="region of interest" description="Disordered" evidence="1">
    <location>
        <begin position="1"/>
        <end position="43"/>
    </location>
</feature>
<dbReference type="EMBL" id="MGJL01000011">
    <property type="protein sequence ID" value="OGN08095.1"/>
    <property type="molecule type" value="Genomic_DNA"/>
</dbReference>